<protein>
    <submittedName>
        <fullName evidence="3">Cold shock CspA family protein</fullName>
    </submittedName>
</protein>
<evidence type="ECO:0000256" key="1">
    <source>
        <dbReference type="SAM" id="MobiDB-lite"/>
    </source>
</evidence>
<accession>A0A3N1GIF5</accession>
<dbReference type="Gene3D" id="2.40.50.140">
    <property type="entry name" value="Nucleic acid-binding proteins"/>
    <property type="match status" value="1"/>
</dbReference>
<feature type="region of interest" description="Disordered" evidence="1">
    <location>
        <begin position="117"/>
        <end position="152"/>
    </location>
</feature>
<dbReference type="InterPro" id="IPR002059">
    <property type="entry name" value="CSP_DNA-bd"/>
</dbReference>
<dbReference type="OrthoDB" id="5195005at2"/>
<dbReference type="AlphaFoldDB" id="A0A3N1GIF5"/>
<dbReference type="PROSITE" id="PS51857">
    <property type="entry name" value="CSD_2"/>
    <property type="match status" value="1"/>
</dbReference>
<dbReference type="SUPFAM" id="SSF50249">
    <property type="entry name" value="Nucleic acid-binding proteins"/>
    <property type="match status" value="1"/>
</dbReference>
<evidence type="ECO:0000313" key="3">
    <source>
        <dbReference type="EMBL" id="ROP29978.1"/>
    </source>
</evidence>
<evidence type="ECO:0000259" key="2">
    <source>
        <dbReference type="PROSITE" id="PS51857"/>
    </source>
</evidence>
<name>A0A3N1GIF5_9ACTN</name>
<dbReference type="Pfam" id="PF00313">
    <property type="entry name" value="CSD"/>
    <property type="match status" value="1"/>
</dbReference>
<feature type="compositionally biased region" description="Polar residues" evidence="1">
    <location>
        <begin position="125"/>
        <end position="137"/>
    </location>
</feature>
<gene>
    <name evidence="3" type="ORF">EDD30_2807</name>
</gene>
<feature type="domain" description="CSD" evidence="2">
    <location>
        <begin position="45"/>
        <end position="113"/>
    </location>
</feature>
<evidence type="ECO:0000313" key="4">
    <source>
        <dbReference type="Proteomes" id="UP000271683"/>
    </source>
</evidence>
<dbReference type="RefSeq" id="WP_084556045.1">
    <property type="nucleotide sequence ID" value="NZ_RJKL01000001.1"/>
</dbReference>
<sequence length="152" mass="16376">MTHLLRQVSTASWTVPTIGGPLIVRGRQGRAFGELRGVRQTGPVISIGTVRTFDAEEGWGVIDGPDVPGGCWVHFSAIAMDGYQELARGQHVSFRAEAASQDGFAYRAVKVWTSDIEPPDRTRTQDGSAAYHSSLTLTFGPRHPDDTAGPQA</sequence>
<comment type="caution">
    <text evidence="3">The sequence shown here is derived from an EMBL/GenBank/DDBJ whole genome shotgun (WGS) entry which is preliminary data.</text>
</comment>
<dbReference type="Proteomes" id="UP000271683">
    <property type="component" value="Unassembled WGS sequence"/>
</dbReference>
<dbReference type="EMBL" id="RJKL01000001">
    <property type="protein sequence ID" value="ROP29978.1"/>
    <property type="molecule type" value="Genomic_DNA"/>
</dbReference>
<dbReference type="GO" id="GO:0003676">
    <property type="term" value="F:nucleic acid binding"/>
    <property type="evidence" value="ECO:0007669"/>
    <property type="project" value="InterPro"/>
</dbReference>
<dbReference type="InterPro" id="IPR012340">
    <property type="entry name" value="NA-bd_OB-fold"/>
</dbReference>
<organism evidence="3 4">
    <name type="scientific">Couchioplanes caeruleus</name>
    <dbReference type="NCBI Taxonomy" id="56438"/>
    <lineage>
        <taxon>Bacteria</taxon>
        <taxon>Bacillati</taxon>
        <taxon>Actinomycetota</taxon>
        <taxon>Actinomycetes</taxon>
        <taxon>Micromonosporales</taxon>
        <taxon>Micromonosporaceae</taxon>
        <taxon>Couchioplanes</taxon>
    </lineage>
</organism>
<reference evidence="3 4" key="1">
    <citation type="submission" date="2018-11" db="EMBL/GenBank/DDBJ databases">
        <title>Sequencing the genomes of 1000 actinobacteria strains.</title>
        <authorList>
            <person name="Klenk H.-P."/>
        </authorList>
    </citation>
    <scope>NUCLEOTIDE SEQUENCE [LARGE SCALE GENOMIC DNA]</scope>
    <source>
        <strain evidence="3 4">DSM 43634</strain>
    </source>
</reference>
<proteinExistence type="predicted"/>